<dbReference type="KEGG" id="cmet:K6K41_24525"/>
<dbReference type="EMBL" id="CP081869">
    <property type="protein sequence ID" value="QZN99790.1"/>
    <property type="molecule type" value="Genomic_DNA"/>
</dbReference>
<name>A0A9E6UM84_9HYPH</name>
<dbReference type="Gene3D" id="3.15.30.10">
    <property type="entry name" value="putative capsid protein of prophage domain like"/>
    <property type="match status" value="1"/>
</dbReference>
<keyword evidence="2" id="KW-1185">Reference proteome</keyword>
<dbReference type="RefSeq" id="WP_261402901.1">
    <property type="nucleotide sequence ID" value="NZ_CP081869.1"/>
</dbReference>
<dbReference type="HAMAP" id="MF_04133">
    <property type="entry name" value="CAPSID_LAMBDA"/>
    <property type="match status" value="1"/>
</dbReference>
<reference evidence="1" key="1">
    <citation type="submission" date="2021-08" db="EMBL/GenBank/DDBJ databases">
        <authorList>
            <person name="Zhang H."/>
            <person name="Xu M."/>
            <person name="Yu Z."/>
            <person name="Yang L."/>
            <person name="Cai Y."/>
        </authorList>
    </citation>
    <scope>NUCLEOTIDE SEQUENCE</scope>
    <source>
        <strain evidence="1">CHL1</strain>
    </source>
</reference>
<dbReference type="AlphaFoldDB" id="A0A9E6UM84"/>
<proteinExistence type="inferred from homology"/>
<organism evidence="1 2">
    <name type="scientific">Chenggangzhangella methanolivorans</name>
    <dbReference type="NCBI Taxonomy" id="1437009"/>
    <lineage>
        <taxon>Bacteria</taxon>
        <taxon>Pseudomonadati</taxon>
        <taxon>Pseudomonadota</taxon>
        <taxon>Alphaproteobacteria</taxon>
        <taxon>Hyphomicrobiales</taxon>
        <taxon>Methylopilaceae</taxon>
        <taxon>Chenggangzhangella</taxon>
    </lineage>
</organism>
<dbReference type="Gene3D" id="3.30.1930.10">
    <property type="entry name" value="capsid protein of prophage domain"/>
    <property type="match status" value="1"/>
</dbReference>
<dbReference type="InterPro" id="IPR005564">
    <property type="entry name" value="Major_capsid_GpE"/>
</dbReference>
<dbReference type="Proteomes" id="UP000825701">
    <property type="component" value="Chromosome"/>
</dbReference>
<evidence type="ECO:0000313" key="1">
    <source>
        <dbReference type="EMBL" id="QZN99790.1"/>
    </source>
</evidence>
<gene>
    <name evidence="1" type="ORF">K6K41_24525</name>
</gene>
<evidence type="ECO:0000313" key="2">
    <source>
        <dbReference type="Proteomes" id="UP000825701"/>
    </source>
</evidence>
<accession>A0A9E6UM84</accession>
<protein>
    <submittedName>
        <fullName evidence="1">Major capsid protein</fullName>
    </submittedName>
</protein>
<dbReference type="Pfam" id="PF03864">
    <property type="entry name" value="Phage_cap_E"/>
    <property type="match status" value="1"/>
</dbReference>
<sequence>MALDIYTPAVLNRVVDDLKDDPLVGTHLVNRYFSEVSQSLQEEVYFDVLTEKPRLAPFCSPLVEGQIVRSQGYATKSFRPAYIKDKRVLEDGKAVRRRPGQAIAGPLDPMQTRLLQIAANSEDQIRMINRRLEWMASTVLRTGQVTISGEKYPTTVVDFGRDPSLTVTLSGGALWSDPGADPLEDLEDWSSLIRGVSGARAAEVHMADNVWRAFRKNEGVKELLQDNRYSPGSALELGAQSAKLGATYKGTIGDFQIWIYADSYVDDAGVTRKYLPDDYLLLVSPDLEGVRHFGVIKDEECGFQVRDYFQKSWTQPDPAVRYMLMQSAPIVVPYRINATLSAKVL</sequence>